<feature type="transmembrane region" description="Helical" evidence="8">
    <location>
        <begin position="140"/>
        <end position="169"/>
    </location>
</feature>
<keyword evidence="6 8" id="KW-0472">Membrane</keyword>
<feature type="transmembrane region" description="Helical" evidence="8">
    <location>
        <begin position="362"/>
        <end position="382"/>
    </location>
</feature>
<evidence type="ECO:0000256" key="7">
    <source>
        <dbReference type="ARBA" id="ARBA00043987"/>
    </source>
</evidence>
<dbReference type="GO" id="GO:0016757">
    <property type="term" value="F:glycosyltransferase activity"/>
    <property type="evidence" value="ECO:0007669"/>
    <property type="project" value="UniProtKB-KW"/>
</dbReference>
<reference evidence="9 10" key="1">
    <citation type="submission" date="2024-09" db="EMBL/GenBank/DDBJ databases">
        <authorList>
            <person name="Sun Q."/>
            <person name="Mori K."/>
        </authorList>
    </citation>
    <scope>NUCLEOTIDE SEQUENCE [LARGE SCALE GENOMIC DNA]</scope>
    <source>
        <strain evidence="9 10">CECT 7955</strain>
    </source>
</reference>
<dbReference type="Proteomes" id="UP001589607">
    <property type="component" value="Unassembled WGS sequence"/>
</dbReference>
<feature type="transmembrane region" description="Helical" evidence="8">
    <location>
        <begin position="189"/>
        <end position="222"/>
    </location>
</feature>
<protein>
    <submittedName>
        <fullName evidence="9">Polyprenol phosphomannose-dependent alpha 1,6 mannosyltransferase MptB</fullName>
    </submittedName>
</protein>
<dbReference type="InterPro" id="IPR049829">
    <property type="entry name" value="MptA/B-like"/>
</dbReference>
<feature type="transmembrane region" description="Helical" evidence="8">
    <location>
        <begin position="292"/>
        <end position="309"/>
    </location>
</feature>
<organism evidence="9 10">
    <name type="scientific">Flavobacterium jumunjinense</name>
    <dbReference type="NCBI Taxonomy" id="998845"/>
    <lineage>
        <taxon>Bacteria</taxon>
        <taxon>Pseudomonadati</taxon>
        <taxon>Bacteroidota</taxon>
        <taxon>Flavobacteriia</taxon>
        <taxon>Flavobacteriales</taxon>
        <taxon>Flavobacteriaceae</taxon>
        <taxon>Flavobacterium</taxon>
    </lineage>
</organism>
<keyword evidence="4 8" id="KW-0812">Transmembrane</keyword>
<comment type="similarity">
    <text evidence="7">Belongs to the MptA/B family.</text>
</comment>
<feature type="transmembrane region" description="Helical" evidence="8">
    <location>
        <begin position="321"/>
        <end position="342"/>
    </location>
</feature>
<feature type="transmembrane region" description="Helical" evidence="8">
    <location>
        <begin position="389"/>
        <end position="406"/>
    </location>
</feature>
<feature type="transmembrane region" description="Helical" evidence="8">
    <location>
        <begin position="12"/>
        <end position="29"/>
    </location>
</feature>
<accession>A0ABV5GU25</accession>
<name>A0ABV5GU25_9FLAO</name>
<feature type="transmembrane region" description="Helical" evidence="8">
    <location>
        <begin position="35"/>
        <end position="52"/>
    </location>
</feature>
<keyword evidence="10" id="KW-1185">Reference proteome</keyword>
<feature type="transmembrane region" description="Helical" evidence="8">
    <location>
        <begin position="61"/>
        <end position="79"/>
    </location>
</feature>
<dbReference type="RefSeq" id="WP_236457228.1">
    <property type="nucleotide sequence ID" value="NZ_CBCSGE010000012.1"/>
</dbReference>
<feature type="transmembrane region" description="Helical" evidence="8">
    <location>
        <begin position="228"/>
        <end position="253"/>
    </location>
</feature>
<evidence type="ECO:0000313" key="9">
    <source>
        <dbReference type="EMBL" id="MFB9098891.1"/>
    </source>
</evidence>
<dbReference type="Pfam" id="PF26314">
    <property type="entry name" value="MptA_B_family"/>
    <property type="match status" value="1"/>
</dbReference>
<proteinExistence type="inferred from homology"/>
<dbReference type="EMBL" id="JBHMEY010000096">
    <property type="protein sequence ID" value="MFB9098891.1"/>
    <property type="molecule type" value="Genomic_DNA"/>
</dbReference>
<feature type="transmembrane region" description="Helical" evidence="8">
    <location>
        <begin position="262"/>
        <end position="280"/>
    </location>
</feature>
<evidence type="ECO:0000256" key="8">
    <source>
        <dbReference type="SAM" id="Phobius"/>
    </source>
</evidence>
<evidence type="ECO:0000256" key="4">
    <source>
        <dbReference type="ARBA" id="ARBA00022692"/>
    </source>
</evidence>
<evidence type="ECO:0000256" key="5">
    <source>
        <dbReference type="ARBA" id="ARBA00022989"/>
    </source>
</evidence>
<dbReference type="NCBIfam" id="NF038066">
    <property type="entry name" value="MptB"/>
    <property type="match status" value="1"/>
</dbReference>
<evidence type="ECO:0000256" key="1">
    <source>
        <dbReference type="ARBA" id="ARBA00004141"/>
    </source>
</evidence>
<sequence>MSFLNIKYKGIVLILISFVAYVVLGYFVPRDSFNVLFFLYSLAFVSFCFIYKSQEFKENQLFAIGSLFRLVLLFCLPFWSQDFYRFIWDGRLILSGISPYAFLPNDIIDTVPIAQSKELYDAMGNLSASHYSNYPPINQFFFAIAAFFASKSIFFAAFVLKLIVLFADLGIYFFGKKLLLLLNRNPKTIFLYFLNPLVIIELTGNLHFEGVMLFFLLLGFYFFFLNKWLISALFITLSISTKLLPLLLLPFFYQKLGFKKSVLFYLVIISFNVLLFLPFVSKDLIANYSETISLWFVNFEFNASLYYVFREIGFYVKGYNTIGIIGKVIPVVSILVILFYSLYKNNLSMTRVISNGLIALSIYFFLSTTIHPWYVINLLLLAVFTQYKYPLYWSFFVVLSYFAYSQESFKESVILLFIEYLFVFGVFIYELKFKTIKNNLA</sequence>
<evidence type="ECO:0000256" key="6">
    <source>
        <dbReference type="ARBA" id="ARBA00023136"/>
    </source>
</evidence>
<gene>
    <name evidence="9" type="primary">mptB</name>
    <name evidence="9" type="ORF">ACFFVF_20480</name>
</gene>
<keyword evidence="5 8" id="KW-1133">Transmembrane helix</keyword>
<evidence type="ECO:0000313" key="10">
    <source>
        <dbReference type="Proteomes" id="UP001589607"/>
    </source>
</evidence>
<comment type="caution">
    <text evidence="9">The sequence shown here is derived from an EMBL/GenBank/DDBJ whole genome shotgun (WGS) entry which is preliminary data.</text>
</comment>
<evidence type="ECO:0000256" key="3">
    <source>
        <dbReference type="ARBA" id="ARBA00022679"/>
    </source>
</evidence>
<keyword evidence="2 9" id="KW-0328">Glycosyltransferase</keyword>
<comment type="subcellular location">
    <subcellularLocation>
        <location evidence="1">Membrane</location>
        <topology evidence="1">Multi-pass membrane protein</topology>
    </subcellularLocation>
</comment>
<keyword evidence="3" id="KW-0808">Transferase</keyword>
<evidence type="ECO:0000256" key="2">
    <source>
        <dbReference type="ARBA" id="ARBA00022676"/>
    </source>
</evidence>
<feature type="transmembrane region" description="Helical" evidence="8">
    <location>
        <begin position="412"/>
        <end position="431"/>
    </location>
</feature>